<keyword evidence="1" id="KW-0175">Coiled coil</keyword>
<evidence type="ECO:0000256" key="2">
    <source>
        <dbReference type="SAM" id="MobiDB-lite"/>
    </source>
</evidence>
<dbReference type="PANTHER" id="PTHR34533">
    <property type="entry name" value="TRANSMEMBRANE PROTEIN CCDC163"/>
    <property type="match status" value="1"/>
</dbReference>
<proteinExistence type="predicted"/>
<dbReference type="OrthoDB" id="9904351at2759"/>
<comment type="caution">
    <text evidence="3">The sequence shown here is derived from an EMBL/GenBank/DDBJ whole genome shotgun (WGS) entry which is preliminary data.</text>
</comment>
<dbReference type="EMBL" id="JAAKFY010000025">
    <property type="protein sequence ID" value="KAF3835033.1"/>
    <property type="molecule type" value="Genomic_DNA"/>
</dbReference>
<organism evidence="3 4">
    <name type="scientific">Dissostichus mawsoni</name>
    <name type="common">Antarctic cod</name>
    <dbReference type="NCBI Taxonomy" id="36200"/>
    <lineage>
        <taxon>Eukaryota</taxon>
        <taxon>Metazoa</taxon>
        <taxon>Chordata</taxon>
        <taxon>Craniata</taxon>
        <taxon>Vertebrata</taxon>
        <taxon>Euteleostomi</taxon>
        <taxon>Actinopterygii</taxon>
        <taxon>Neopterygii</taxon>
        <taxon>Teleostei</taxon>
        <taxon>Neoteleostei</taxon>
        <taxon>Acanthomorphata</taxon>
        <taxon>Eupercaria</taxon>
        <taxon>Perciformes</taxon>
        <taxon>Notothenioidei</taxon>
        <taxon>Nototheniidae</taxon>
        <taxon>Dissostichus</taxon>
    </lineage>
</organism>
<feature type="region of interest" description="Disordered" evidence="2">
    <location>
        <begin position="209"/>
        <end position="235"/>
    </location>
</feature>
<evidence type="ECO:0000256" key="1">
    <source>
        <dbReference type="SAM" id="Coils"/>
    </source>
</evidence>
<gene>
    <name evidence="3" type="ORF">F7725_027591</name>
</gene>
<dbReference type="PANTHER" id="PTHR34533:SF3">
    <property type="entry name" value="BICD FAMILY-LIKE CARGO ADAPTER 2"/>
    <property type="match status" value="1"/>
</dbReference>
<evidence type="ECO:0000313" key="4">
    <source>
        <dbReference type="Proteomes" id="UP000518266"/>
    </source>
</evidence>
<name>A0A7J5XDV1_DISMA</name>
<protein>
    <submittedName>
        <fullName evidence="3">Uncharacterized protein</fullName>
    </submittedName>
</protein>
<feature type="region of interest" description="Disordered" evidence="2">
    <location>
        <begin position="286"/>
        <end position="312"/>
    </location>
</feature>
<evidence type="ECO:0000313" key="3">
    <source>
        <dbReference type="EMBL" id="KAF3835033.1"/>
    </source>
</evidence>
<feature type="region of interest" description="Disordered" evidence="2">
    <location>
        <begin position="455"/>
        <end position="503"/>
    </location>
</feature>
<keyword evidence="4" id="KW-1185">Reference proteome</keyword>
<dbReference type="InterPro" id="IPR039284">
    <property type="entry name" value="CCDC159/163"/>
</dbReference>
<reference evidence="3 4" key="1">
    <citation type="submission" date="2020-03" db="EMBL/GenBank/DDBJ databases">
        <title>Dissostichus mawsoni Genome sequencing and assembly.</title>
        <authorList>
            <person name="Park H."/>
        </authorList>
    </citation>
    <scope>NUCLEOTIDE SEQUENCE [LARGE SCALE GENOMIC DNA]</scope>
    <source>
        <strain evidence="3">DM0001</strain>
        <tissue evidence="3">Muscle</tissue>
    </source>
</reference>
<dbReference type="Proteomes" id="UP000518266">
    <property type="component" value="Unassembled WGS sequence"/>
</dbReference>
<sequence>MDDSAEVLYLPAIVEGLQQLNPALSGRHTVRRRRLHHLRAHRHTSKHQQGSDGKPAPEPRMHTHSEHLLRSKSCCTTYLGHSRGDATFDTLVYGVRQSLAAPLLHEGQEGLFKQSRSAEHHHSQAAIWVSEAQVEGSRELYHPTCGHVWTVREQHRQYSTVNTDMNWDTQLSSILSVADGSVAKMRERLTSPGKFAKGGEDLFPTRERLHGSDFGPPALPPRSPLLRQPSPSHGPTVQWADLAAIQSQLQIQSQTIECLTQRLRDVEKERQSQQCDVQTLQEEVQQLREERRTRAESRSDHSPGAERRMEQWRREVGRELSSLRGHITRATSLGNLEESFSSKLRREELEHLRREVDQLKTQLRRQGEDAFLQQAEARETRRQYEHSCKILNLSLVFFVQTLEELTDSYRSHSSDLVKTVSQYSHTQQEVRQIRTTVSEMKEEFRRLILKERASPLPLPGSLGRGGRVEADSDSEDFSPTPSLAEISSDDLSWLDDKDPGEDE</sequence>
<feature type="compositionally biased region" description="Basic and acidic residues" evidence="2">
    <location>
        <begin position="55"/>
        <end position="67"/>
    </location>
</feature>
<feature type="coiled-coil region" evidence="1">
    <location>
        <begin position="342"/>
        <end position="369"/>
    </location>
</feature>
<accession>A0A7J5XDV1</accession>
<dbReference type="AlphaFoldDB" id="A0A7J5XDV1"/>
<feature type="region of interest" description="Disordered" evidence="2">
    <location>
        <begin position="38"/>
        <end position="67"/>
    </location>
</feature>